<dbReference type="GO" id="GO:0015562">
    <property type="term" value="F:efflux transmembrane transporter activity"/>
    <property type="evidence" value="ECO:0007669"/>
    <property type="project" value="InterPro"/>
</dbReference>
<proteinExistence type="inferred from homology"/>
<keyword evidence="5" id="KW-0812">Transmembrane</keyword>
<dbReference type="RefSeq" id="WP_011422161.1">
    <property type="nucleotide sequence ID" value="NC_007760.1"/>
</dbReference>
<name>Q2IE69_ANADE</name>
<dbReference type="InterPro" id="IPR003423">
    <property type="entry name" value="OMP_efflux"/>
</dbReference>
<dbReference type="GO" id="GO:0015288">
    <property type="term" value="F:porin activity"/>
    <property type="evidence" value="ECO:0007669"/>
    <property type="project" value="TreeGrafter"/>
</dbReference>
<feature type="chain" id="PRO_5004209621" evidence="8">
    <location>
        <begin position="20"/>
        <end position="443"/>
    </location>
</feature>
<keyword evidence="4" id="KW-1134">Transmembrane beta strand</keyword>
<dbReference type="AlphaFoldDB" id="Q2IE69"/>
<organism evidence="9 10">
    <name type="scientific">Anaeromyxobacter dehalogenans (strain 2CP-C)</name>
    <dbReference type="NCBI Taxonomy" id="290397"/>
    <lineage>
        <taxon>Bacteria</taxon>
        <taxon>Pseudomonadati</taxon>
        <taxon>Myxococcota</taxon>
        <taxon>Myxococcia</taxon>
        <taxon>Myxococcales</taxon>
        <taxon>Cystobacterineae</taxon>
        <taxon>Anaeromyxobacteraceae</taxon>
        <taxon>Anaeromyxobacter</taxon>
    </lineage>
</organism>
<evidence type="ECO:0000256" key="2">
    <source>
        <dbReference type="ARBA" id="ARBA00007613"/>
    </source>
</evidence>
<dbReference type="KEGG" id="ade:Adeh_3110"/>
<dbReference type="PANTHER" id="PTHR30026">
    <property type="entry name" value="OUTER MEMBRANE PROTEIN TOLC"/>
    <property type="match status" value="1"/>
</dbReference>
<evidence type="ECO:0000256" key="5">
    <source>
        <dbReference type="ARBA" id="ARBA00022692"/>
    </source>
</evidence>
<comment type="subcellular location">
    <subcellularLocation>
        <location evidence="1">Cell outer membrane</location>
    </subcellularLocation>
</comment>
<dbReference type="Pfam" id="PF02321">
    <property type="entry name" value="OEP"/>
    <property type="match status" value="2"/>
</dbReference>
<protein>
    <submittedName>
        <fullName evidence="9">Outer membrane efflux protein</fullName>
    </submittedName>
</protein>
<keyword evidence="7" id="KW-0998">Cell outer membrane</keyword>
<dbReference type="GO" id="GO:0009279">
    <property type="term" value="C:cell outer membrane"/>
    <property type="evidence" value="ECO:0007669"/>
    <property type="project" value="UniProtKB-SubCell"/>
</dbReference>
<gene>
    <name evidence="9" type="ordered locus">Adeh_3110</name>
</gene>
<dbReference type="Gene3D" id="1.20.1600.10">
    <property type="entry name" value="Outer membrane efflux proteins (OEP)"/>
    <property type="match status" value="1"/>
</dbReference>
<keyword evidence="3" id="KW-0813">Transport</keyword>
<evidence type="ECO:0000256" key="7">
    <source>
        <dbReference type="ARBA" id="ARBA00023237"/>
    </source>
</evidence>
<evidence type="ECO:0000256" key="1">
    <source>
        <dbReference type="ARBA" id="ARBA00004442"/>
    </source>
</evidence>
<dbReference type="OrthoDB" id="13803at2"/>
<evidence type="ECO:0000256" key="6">
    <source>
        <dbReference type="ARBA" id="ARBA00023136"/>
    </source>
</evidence>
<dbReference type="PANTHER" id="PTHR30026:SF21">
    <property type="entry name" value="SLR1270 PROTEIN"/>
    <property type="match status" value="1"/>
</dbReference>
<accession>Q2IE69</accession>
<evidence type="ECO:0000313" key="10">
    <source>
        <dbReference type="Proteomes" id="UP000001935"/>
    </source>
</evidence>
<dbReference type="SUPFAM" id="SSF56954">
    <property type="entry name" value="Outer membrane efflux proteins (OEP)"/>
    <property type="match status" value="1"/>
</dbReference>
<evidence type="ECO:0000256" key="4">
    <source>
        <dbReference type="ARBA" id="ARBA00022452"/>
    </source>
</evidence>
<reference evidence="9 10" key="1">
    <citation type="submission" date="2006-01" db="EMBL/GenBank/DDBJ databases">
        <title>Complete sequence of Anaeromyxobacter dehalogenans 2CP-C.</title>
        <authorList>
            <consortium name="US DOE Joint Genome Institute"/>
            <person name="Copeland A."/>
            <person name="Lucas S."/>
            <person name="Lapidus A."/>
            <person name="Barry K."/>
            <person name="Detter J.C."/>
            <person name="Glavina T."/>
            <person name="Hammon N."/>
            <person name="Israni S."/>
            <person name="Pitluck S."/>
            <person name="Brettin T."/>
            <person name="Bruce D."/>
            <person name="Han C."/>
            <person name="Tapia R."/>
            <person name="Gilna P."/>
            <person name="Kiss H."/>
            <person name="Schmutz J."/>
            <person name="Larimer F."/>
            <person name="Land M."/>
            <person name="Kyrpides N."/>
            <person name="Anderson I."/>
            <person name="Sanford R.A."/>
            <person name="Ritalahti K.M."/>
            <person name="Thomas H.S."/>
            <person name="Kirby J.R."/>
            <person name="Zhulin I.B."/>
            <person name="Loeffler F.E."/>
            <person name="Richardson P."/>
        </authorList>
    </citation>
    <scope>NUCLEOTIDE SEQUENCE [LARGE SCALE GENOMIC DNA]</scope>
    <source>
        <strain evidence="9 10">2CP-C</strain>
    </source>
</reference>
<sequence>MNTSILLALLLALPAAAPAAPPVAPQDAAPEPPAAAPELTLEAALRELDAQSLTLVQARSRAGEAGALVRQSAAALLPTLSAQGTYLKNSEGVTLALPGGPERVIQPDQSLSVTATARVPLLVPTAWFDLAAARDAARSAELGAEATRRTLRTGFAQSAHGAASAEEVVAASERAVASAAELVRSAERRVAAGTAAPLDVLKSRTEQVKREGDLVAARANLERARLALGILLGRKEPVRVVVPDGAAAPAPELEMPAEALAGEALEHRPEIAAQDAQVAAAEAGVRSAWARLVPQLSASGAAFAADTPYVTGEKDGWRVTLDLTWSLYDGGFRYGKRRQAEAQATGARAGAEAQRLAVRQEVEDGRRDLRVARERLRLAQTQSQLAGETAASARRSFEAGIASSLDVIDANDREYLAEIGLADARARLAQARLALGRALGRDL</sequence>
<dbReference type="STRING" id="290397.Adeh_3110"/>
<dbReference type="Proteomes" id="UP000001935">
    <property type="component" value="Chromosome"/>
</dbReference>
<evidence type="ECO:0000256" key="3">
    <source>
        <dbReference type="ARBA" id="ARBA00022448"/>
    </source>
</evidence>
<dbReference type="EMBL" id="CP000251">
    <property type="protein sequence ID" value="ABC82879.1"/>
    <property type="molecule type" value="Genomic_DNA"/>
</dbReference>
<dbReference type="InterPro" id="IPR051906">
    <property type="entry name" value="TolC-like"/>
</dbReference>
<evidence type="ECO:0000256" key="8">
    <source>
        <dbReference type="SAM" id="SignalP"/>
    </source>
</evidence>
<keyword evidence="6" id="KW-0472">Membrane</keyword>
<dbReference type="GO" id="GO:1990281">
    <property type="term" value="C:efflux pump complex"/>
    <property type="evidence" value="ECO:0007669"/>
    <property type="project" value="TreeGrafter"/>
</dbReference>
<dbReference type="HOGENOM" id="CLU_012817_10_6_7"/>
<dbReference type="eggNOG" id="COG1538">
    <property type="taxonomic scope" value="Bacteria"/>
</dbReference>
<keyword evidence="8" id="KW-0732">Signal</keyword>
<evidence type="ECO:0000313" key="9">
    <source>
        <dbReference type="EMBL" id="ABC82879.1"/>
    </source>
</evidence>
<comment type="similarity">
    <text evidence="2">Belongs to the outer membrane factor (OMF) (TC 1.B.17) family.</text>
</comment>
<feature type="signal peptide" evidence="8">
    <location>
        <begin position="1"/>
        <end position="19"/>
    </location>
</feature>